<gene>
    <name evidence="6" type="ORF">ENM84_07810</name>
</gene>
<evidence type="ECO:0000256" key="3">
    <source>
        <dbReference type="ARBA" id="ARBA00022679"/>
    </source>
</evidence>
<dbReference type="SUPFAM" id="SSF75217">
    <property type="entry name" value="alpha/beta knot"/>
    <property type="match status" value="1"/>
</dbReference>
<comment type="caution">
    <text evidence="6">The sequence shown here is derived from an EMBL/GenBank/DDBJ whole genome shotgun (WGS) entry which is preliminary data.</text>
</comment>
<dbReference type="GO" id="GO:0008173">
    <property type="term" value="F:RNA methyltransferase activity"/>
    <property type="evidence" value="ECO:0007669"/>
    <property type="project" value="InterPro"/>
</dbReference>
<dbReference type="Gene3D" id="3.40.1280.10">
    <property type="match status" value="1"/>
</dbReference>
<dbReference type="PANTHER" id="PTHR42786">
    <property type="entry name" value="TRNA/RRNA METHYLTRANSFERASE"/>
    <property type="match status" value="1"/>
</dbReference>
<dbReference type="GO" id="GO:0003723">
    <property type="term" value="F:RNA binding"/>
    <property type="evidence" value="ECO:0007669"/>
    <property type="project" value="InterPro"/>
</dbReference>
<evidence type="ECO:0000256" key="2">
    <source>
        <dbReference type="ARBA" id="ARBA00022603"/>
    </source>
</evidence>
<dbReference type="CDD" id="cd18093">
    <property type="entry name" value="SpoU-like_TrmJ"/>
    <property type="match status" value="1"/>
</dbReference>
<organism evidence="6">
    <name type="scientific">Ignisphaera aggregans</name>
    <dbReference type="NCBI Taxonomy" id="334771"/>
    <lineage>
        <taxon>Archaea</taxon>
        <taxon>Thermoproteota</taxon>
        <taxon>Thermoprotei</taxon>
        <taxon>Desulfurococcales</taxon>
        <taxon>Desulfurococcaceae</taxon>
        <taxon>Ignisphaera</taxon>
    </lineage>
</organism>
<dbReference type="GO" id="GO:0002128">
    <property type="term" value="P:tRNA nucleoside ribose methylation"/>
    <property type="evidence" value="ECO:0007669"/>
    <property type="project" value="TreeGrafter"/>
</dbReference>
<reference evidence="6" key="1">
    <citation type="journal article" date="2020" name="mSystems">
        <title>Genome- and Community-Level Interaction Insights into Carbon Utilization and Element Cycling Functions of Hydrothermarchaeota in Hydrothermal Sediment.</title>
        <authorList>
            <person name="Zhou Z."/>
            <person name="Liu Y."/>
            <person name="Xu W."/>
            <person name="Pan J."/>
            <person name="Luo Z.H."/>
            <person name="Li M."/>
        </authorList>
    </citation>
    <scope>NUCLEOTIDE SEQUENCE [LARGE SCALE GENOMIC DNA]</scope>
    <source>
        <strain evidence="6">SpSt-1121</strain>
    </source>
</reference>
<dbReference type="PANTHER" id="PTHR42786:SF2">
    <property type="entry name" value="TRNA (CYTIDINE_URIDINE-2'-O-)-METHYLTRANSFERASE TRMJ"/>
    <property type="match status" value="1"/>
</dbReference>
<keyword evidence="3 6" id="KW-0808">Transferase</keyword>
<accession>A0A7C5XNM2</accession>
<comment type="similarity">
    <text evidence="1">Belongs to the class IV-like SAM-binding methyltransferase superfamily. RNA methyltransferase TrmH family.</text>
</comment>
<dbReference type="AlphaFoldDB" id="A0A7C5XNM2"/>
<evidence type="ECO:0000313" key="6">
    <source>
        <dbReference type="EMBL" id="HHP82549.1"/>
    </source>
</evidence>
<keyword evidence="2 6" id="KW-0489">Methyltransferase</keyword>
<evidence type="ECO:0000256" key="4">
    <source>
        <dbReference type="ARBA" id="ARBA00022691"/>
    </source>
</evidence>
<dbReference type="InterPro" id="IPR001537">
    <property type="entry name" value="SpoU_MeTrfase"/>
</dbReference>
<dbReference type="InterPro" id="IPR004384">
    <property type="entry name" value="RNA_MeTrfase_TrmJ/LasT"/>
</dbReference>
<dbReference type="GO" id="GO:0005829">
    <property type="term" value="C:cytosol"/>
    <property type="evidence" value="ECO:0007669"/>
    <property type="project" value="TreeGrafter"/>
</dbReference>
<name>A0A7C5XNM2_9CREN</name>
<proteinExistence type="inferred from homology"/>
<dbReference type="EMBL" id="DRZI01000334">
    <property type="protein sequence ID" value="HHP82549.1"/>
    <property type="molecule type" value="Genomic_DNA"/>
</dbReference>
<evidence type="ECO:0000259" key="5">
    <source>
        <dbReference type="Pfam" id="PF00588"/>
    </source>
</evidence>
<dbReference type="InterPro" id="IPR029028">
    <property type="entry name" value="Alpha/beta_knot_MTases"/>
</dbReference>
<sequence length="244" mass="27469">MLKIIVVGIEGEINMGFIVRLCKNFNVDELAIVKPQINPWSEEVKRFAANGIDYLYSGRVKVYETLDEALKNIGISACTSGVVSIDGIDILRRAIELSEFADIATRYSNVAVVFGRESVGLTRDEISKCDLLVHIASNPEYPILNLSHAVGITLYVLYKSLKKPSILNKIDKVHEEQLHILDKYVEALASIVSSNGLQKDLFTMVFKRLVRRTIVSKSEIGLLITFIRRLYNKVKKVENINNLD</sequence>
<feature type="domain" description="tRNA/rRNA methyltransferase SpoU type" evidence="5">
    <location>
        <begin position="2"/>
        <end position="155"/>
    </location>
</feature>
<dbReference type="InterPro" id="IPR029026">
    <property type="entry name" value="tRNA_m1G_MTases_N"/>
</dbReference>
<keyword evidence="4" id="KW-0949">S-adenosyl-L-methionine</keyword>
<dbReference type="Pfam" id="PF00588">
    <property type="entry name" value="SpoU_methylase"/>
    <property type="match status" value="1"/>
</dbReference>
<protein>
    <submittedName>
        <fullName evidence="6">rRNA methyltransferase</fullName>
    </submittedName>
</protein>
<dbReference type="PIRSF" id="PIRSF004808">
    <property type="entry name" value="LasT"/>
    <property type="match status" value="1"/>
</dbReference>
<evidence type="ECO:0000256" key="1">
    <source>
        <dbReference type="ARBA" id="ARBA00007228"/>
    </source>
</evidence>